<dbReference type="OrthoDB" id="7877068at2"/>
<dbReference type="RefSeq" id="WP_093094012.1">
    <property type="nucleotide sequence ID" value="NZ_FOTQ01000004.1"/>
</dbReference>
<keyword evidence="4" id="KW-1185">Reference proteome</keyword>
<gene>
    <name evidence="3" type="ORF">SAMN04488042_104124</name>
</gene>
<reference evidence="3 4" key="1">
    <citation type="submission" date="2016-10" db="EMBL/GenBank/DDBJ databases">
        <authorList>
            <person name="de Groot N.N."/>
        </authorList>
    </citation>
    <scope>NUCLEOTIDE SEQUENCE [LARGE SCALE GENOMIC DNA]</scope>
    <source>
        <strain evidence="3 4">DSM 15283</strain>
    </source>
</reference>
<sequence length="156" mass="17435">MKLLLLAAAAVAAALTLSTSQARATNCGADFQHAYEKGVRDGRADGAHLREYNPLSHGRKVSLKWNHRGDCYREGYDIGYQNAAADAKKRPAPPSHDNAPTPGSNERAYYDDGCHEGTGDAQASMSMAYERHAGMYDRRFEPYFKQGYEHCWKMFR</sequence>
<organism evidence="3 4">
    <name type="scientific">Shimia aestuarii</name>
    <dbReference type="NCBI Taxonomy" id="254406"/>
    <lineage>
        <taxon>Bacteria</taxon>
        <taxon>Pseudomonadati</taxon>
        <taxon>Pseudomonadota</taxon>
        <taxon>Alphaproteobacteria</taxon>
        <taxon>Rhodobacterales</taxon>
        <taxon>Roseobacteraceae</taxon>
    </lineage>
</organism>
<accession>A0A1I4NDN7</accession>
<protein>
    <submittedName>
        <fullName evidence="3">Uncharacterized protein</fullName>
    </submittedName>
</protein>
<evidence type="ECO:0000256" key="2">
    <source>
        <dbReference type="SAM" id="SignalP"/>
    </source>
</evidence>
<feature type="chain" id="PRO_5011670603" evidence="2">
    <location>
        <begin position="25"/>
        <end position="156"/>
    </location>
</feature>
<dbReference type="Proteomes" id="UP000199144">
    <property type="component" value="Unassembled WGS sequence"/>
</dbReference>
<dbReference type="AlphaFoldDB" id="A0A1I4NDN7"/>
<name>A0A1I4NDN7_9RHOB</name>
<keyword evidence="2" id="KW-0732">Signal</keyword>
<dbReference type="EMBL" id="FOTQ01000004">
    <property type="protein sequence ID" value="SFM13400.1"/>
    <property type="molecule type" value="Genomic_DNA"/>
</dbReference>
<evidence type="ECO:0000256" key="1">
    <source>
        <dbReference type="SAM" id="MobiDB-lite"/>
    </source>
</evidence>
<evidence type="ECO:0000313" key="3">
    <source>
        <dbReference type="EMBL" id="SFM13400.1"/>
    </source>
</evidence>
<feature type="signal peptide" evidence="2">
    <location>
        <begin position="1"/>
        <end position="24"/>
    </location>
</feature>
<feature type="region of interest" description="Disordered" evidence="1">
    <location>
        <begin position="83"/>
        <end position="108"/>
    </location>
</feature>
<evidence type="ECO:0000313" key="4">
    <source>
        <dbReference type="Proteomes" id="UP000199144"/>
    </source>
</evidence>
<proteinExistence type="predicted"/>